<feature type="domain" description="RLR CTR" evidence="4">
    <location>
        <begin position="618"/>
        <end position="747"/>
    </location>
</feature>
<dbReference type="PANTHER" id="PTHR14074:SF16">
    <property type="entry name" value="ANTIVIRAL INNATE IMMUNE RESPONSE RECEPTOR RIG-I"/>
    <property type="match status" value="1"/>
</dbReference>
<dbReference type="GO" id="GO:0003724">
    <property type="term" value="F:RNA helicase activity"/>
    <property type="evidence" value="ECO:0007669"/>
    <property type="project" value="UniProtKB-EC"/>
</dbReference>
<gene>
    <name evidence="5" type="ORF">MCOR_42227</name>
</gene>
<dbReference type="Gene3D" id="2.170.150.30">
    <property type="entry name" value="RIG-I-like receptor, C-terminal regulatory domain"/>
    <property type="match status" value="1"/>
</dbReference>
<keyword evidence="5" id="KW-0378">Hydrolase</keyword>
<evidence type="ECO:0000256" key="1">
    <source>
        <dbReference type="SAM" id="Coils"/>
    </source>
</evidence>
<dbReference type="InterPro" id="IPR051363">
    <property type="entry name" value="RLR_Helicase"/>
</dbReference>
<name>A0A6J8DJV3_MYTCO</name>
<dbReference type="PROSITE" id="PS50105">
    <property type="entry name" value="SAM_DOMAIN"/>
    <property type="match status" value="1"/>
</dbReference>
<dbReference type="GO" id="GO:0016787">
    <property type="term" value="F:hydrolase activity"/>
    <property type="evidence" value="ECO:0007669"/>
    <property type="project" value="UniProtKB-KW"/>
</dbReference>
<dbReference type="InterPro" id="IPR027417">
    <property type="entry name" value="P-loop_NTPase"/>
</dbReference>
<dbReference type="GO" id="GO:0005737">
    <property type="term" value="C:cytoplasm"/>
    <property type="evidence" value="ECO:0007669"/>
    <property type="project" value="TreeGrafter"/>
</dbReference>
<dbReference type="Pfam" id="PF11648">
    <property type="entry name" value="RIG-I_C-RD"/>
    <property type="match status" value="1"/>
</dbReference>
<dbReference type="SUPFAM" id="SSF47769">
    <property type="entry name" value="SAM/Pointed domain"/>
    <property type="match status" value="1"/>
</dbReference>
<dbReference type="InterPro" id="IPR021673">
    <property type="entry name" value="RLR_CTR"/>
</dbReference>
<dbReference type="PROSITE" id="PS51789">
    <property type="entry name" value="RLR_CTR"/>
    <property type="match status" value="1"/>
</dbReference>
<feature type="coiled-coil region" evidence="1">
    <location>
        <begin position="594"/>
        <end position="621"/>
    </location>
</feature>
<dbReference type="SMART" id="SM00454">
    <property type="entry name" value="SAM"/>
    <property type="match status" value="1"/>
</dbReference>
<dbReference type="PANTHER" id="PTHR14074">
    <property type="entry name" value="HELICASE WITH DEATH DOMAIN-RELATED"/>
    <property type="match status" value="1"/>
</dbReference>
<dbReference type="InterPro" id="IPR013761">
    <property type="entry name" value="SAM/pointed_sf"/>
</dbReference>
<dbReference type="SUPFAM" id="SSF52540">
    <property type="entry name" value="P-loop containing nucleoside triphosphate hydrolases"/>
    <property type="match status" value="2"/>
</dbReference>
<dbReference type="InterPro" id="IPR038557">
    <property type="entry name" value="RLR_C_sf"/>
</dbReference>
<protein>
    <submittedName>
        <fullName evidence="5">DDX58</fullName>
        <ecNumber evidence="5">3.6.4.13</ecNumber>
    </submittedName>
</protein>
<evidence type="ECO:0000313" key="6">
    <source>
        <dbReference type="Proteomes" id="UP000507470"/>
    </source>
</evidence>
<dbReference type="EC" id="3.6.4.13" evidence="5"/>
<evidence type="ECO:0000259" key="4">
    <source>
        <dbReference type="PROSITE" id="PS51789"/>
    </source>
</evidence>
<dbReference type="Gene3D" id="3.40.50.300">
    <property type="entry name" value="P-loop containing nucleotide triphosphate hydrolases"/>
    <property type="match status" value="3"/>
</dbReference>
<keyword evidence="6" id="KW-1185">Reference proteome</keyword>
<dbReference type="PROSITE" id="PS51194">
    <property type="entry name" value="HELICASE_CTER"/>
    <property type="match status" value="1"/>
</dbReference>
<feature type="domain" description="SAM" evidence="2">
    <location>
        <begin position="26"/>
        <end position="70"/>
    </location>
</feature>
<dbReference type="Proteomes" id="UP000507470">
    <property type="component" value="Unassembled WGS sequence"/>
</dbReference>
<evidence type="ECO:0000259" key="2">
    <source>
        <dbReference type="PROSITE" id="PS50105"/>
    </source>
</evidence>
<dbReference type="InterPro" id="IPR001650">
    <property type="entry name" value="Helicase_C-like"/>
</dbReference>
<dbReference type="EMBL" id="CACVKT020007611">
    <property type="protein sequence ID" value="CAC5408878.1"/>
    <property type="molecule type" value="Genomic_DNA"/>
</dbReference>
<keyword evidence="1" id="KW-0175">Coiled coil</keyword>
<evidence type="ECO:0000313" key="5">
    <source>
        <dbReference type="EMBL" id="CAC5408878.1"/>
    </source>
</evidence>
<evidence type="ECO:0000259" key="3">
    <source>
        <dbReference type="PROSITE" id="PS51194"/>
    </source>
</evidence>
<dbReference type="Pfam" id="PF00536">
    <property type="entry name" value="SAM_1"/>
    <property type="match status" value="1"/>
</dbReference>
<accession>A0A6J8DJV3</accession>
<dbReference type="SMART" id="SM00490">
    <property type="entry name" value="HELICc"/>
    <property type="match status" value="1"/>
</dbReference>
<reference evidence="5 6" key="1">
    <citation type="submission" date="2020-06" db="EMBL/GenBank/DDBJ databases">
        <authorList>
            <person name="Li R."/>
            <person name="Bekaert M."/>
        </authorList>
    </citation>
    <scope>NUCLEOTIDE SEQUENCE [LARGE SCALE GENOMIC DNA]</scope>
    <source>
        <strain evidence="6">wild</strain>
    </source>
</reference>
<dbReference type="InterPro" id="IPR001660">
    <property type="entry name" value="SAM"/>
</dbReference>
<feature type="domain" description="Helicase C-terminal" evidence="3">
    <location>
        <begin position="436"/>
        <end position="605"/>
    </location>
</feature>
<dbReference type="Pfam" id="PF00271">
    <property type="entry name" value="Helicase_C"/>
    <property type="match status" value="1"/>
</dbReference>
<proteinExistence type="predicted"/>
<dbReference type="Gene3D" id="1.10.150.50">
    <property type="entry name" value="Transcription Factor, Ets-1"/>
    <property type="match status" value="1"/>
</dbReference>
<dbReference type="AlphaFoldDB" id="A0A6J8DJV3"/>
<organism evidence="5 6">
    <name type="scientific">Mytilus coruscus</name>
    <name type="common">Sea mussel</name>
    <dbReference type="NCBI Taxonomy" id="42192"/>
    <lineage>
        <taxon>Eukaryota</taxon>
        <taxon>Metazoa</taxon>
        <taxon>Spiralia</taxon>
        <taxon>Lophotrochozoa</taxon>
        <taxon>Mollusca</taxon>
        <taxon>Bivalvia</taxon>
        <taxon>Autobranchia</taxon>
        <taxon>Pteriomorphia</taxon>
        <taxon>Mytilida</taxon>
        <taxon>Mytiloidea</taxon>
        <taxon>Mytilidae</taxon>
        <taxon>Mytilinae</taxon>
        <taxon>Mytilus</taxon>
    </lineage>
</organism>
<sequence length="758" mass="87922">MDTLEHCESTSCQQLPSCNSDSKTPNEINSVGDILRFLGIEKYIKEFEDQEVDMDSFWTLKAEDLKEIGVKIGPTSKIMKYIEENVKSSICPLQPPMVLNSKQLYPFQRELLEVPLSGENTIIYARTNAGKTLIAFTFERAQELLNNKKIDLFCLTADEDRTTYTFSNVMKVNIDDFTLLVFDECHHTMGFDSYNNVMAFYRLKKFQSATPNTILPQTLGLTASPNIYTSRTEADAVEHVKMLMANLDVVKLSTVVKEKEDFEQFFDTPTNENLPVASRDNDPVVKNIISAIKQVERKMQDDSVKHHFDIMETDSHVLKDIKNPPLDRSSTRYLSWLKRTKLKVEEMDYSSLETESTAYKIKRLLHACFRNIEVYLQAYATNETLEYKDVKEELQKECQSFEHESQTDCHEQEKDLITIMQEVISGIPEDEKSNPDINRVVQVLEREYTERGSKSRFLIFVKRRMTALKLADKLPDFLHSHHLTGSSISEEQGGMSIDEQNDVIERFRIGMHKCLVATSVAFEGIDIPDCNMTIRYKLDANVITSLQMRGRIRTKEGKQLIMGTFKQYHKETLNIERQYIMNLAVEKIVNNNDNQALGNELDKLQRDTMKKEETKRNARNLITKKSAKFDLHCRKCFMSICKGNFLRKLLGCHRVVIDIELLGRNKTKPLKKKARSFDGLEKKYKVEGPCCHDWGVILAKDEVNFLCLSQEDIKIYNTTENNYEKNFKKWVDFPFEIDEMTEEEFQNYKQSLNMLKSN</sequence>
<dbReference type="OrthoDB" id="416741at2759"/>